<feature type="region of interest" description="Disordered" evidence="1">
    <location>
        <begin position="53"/>
        <end position="158"/>
    </location>
</feature>
<evidence type="ECO:0000313" key="4">
    <source>
        <dbReference type="EMBL" id="SSW99793.1"/>
    </source>
</evidence>
<evidence type="ECO:0000259" key="2">
    <source>
        <dbReference type="PROSITE" id="PS51925"/>
    </source>
</evidence>
<feature type="compositionally biased region" description="Basic residues" evidence="1">
    <location>
        <begin position="114"/>
        <end position="125"/>
    </location>
</feature>
<dbReference type="Pfam" id="PF02201">
    <property type="entry name" value="SWIB"/>
    <property type="match status" value="1"/>
</dbReference>
<dbReference type="PROSITE" id="PS51925">
    <property type="entry name" value="SWIB_MDM2"/>
    <property type="match status" value="1"/>
</dbReference>
<dbReference type="CDD" id="cd10567">
    <property type="entry name" value="SWIB-MDM2_like"/>
    <property type="match status" value="1"/>
</dbReference>
<dbReference type="SUPFAM" id="SSF47592">
    <property type="entry name" value="SWIB/MDM2 domain"/>
    <property type="match status" value="1"/>
</dbReference>
<dbReference type="EMBL" id="UFQT01000111">
    <property type="protein sequence ID" value="SSX20173.1"/>
    <property type="molecule type" value="Genomic_DNA"/>
</dbReference>
<protein>
    <submittedName>
        <fullName evidence="4">CSON000755 protein</fullName>
    </submittedName>
</protein>
<dbReference type="EMBL" id="UFQS01000111">
    <property type="protein sequence ID" value="SSW99793.1"/>
    <property type="molecule type" value="Genomic_DNA"/>
</dbReference>
<feature type="domain" description="DM2" evidence="2">
    <location>
        <begin position="154"/>
        <end position="231"/>
    </location>
</feature>
<evidence type="ECO:0000313" key="5">
    <source>
        <dbReference type="EMBL" id="SSX20173.1"/>
    </source>
</evidence>
<organism evidence="4">
    <name type="scientific">Culicoides sonorensis</name>
    <name type="common">Biting midge</name>
    <dbReference type="NCBI Taxonomy" id="179676"/>
    <lineage>
        <taxon>Eukaryota</taxon>
        <taxon>Metazoa</taxon>
        <taxon>Ecdysozoa</taxon>
        <taxon>Arthropoda</taxon>
        <taxon>Hexapoda</taxon>
        <taxon>Insecta</taxon>
        <taxon>Pterygota</taxon>
        <taxon>Neoptera</taxon>
        <taxon>Endopterygota</taxon>
        <taxon>Diptera</taxon>
        <taxon>Nematocera</taxon>
        <taxon>Chironomoidea</taxon>
        <taxon>Ceratopogonidae</taxon>
        <taxon>Ceratopogoninae</taxon>
        <taxon>Culicoides</taxon>
        <taxon>Monoculicoides</taxon>
    </lineage>
</organism>
<dbReference type="VEuPathDB" id="VectorBase:CSON000755"/>
<dbReference type="Gene3D" id="1.10.10.60">
    <property type="entry name" value="Homeodomain-like"/>
    <property type="match status" value="1"/>
</dbReference>
<sequence length="231" mass="25991">MAVTREVLRKEIHEILKDADLSKTSARKVRQQVEEKLDCDLTDRKKEIDELVMEFINDKSDDEDEEEEEEESDASVEEKPAKRPSSAKKPATKKKRHDSDSASEDGSDDDYKPSKGKSGGKKKKKGSDSDSDDDYKPKKAAKKSSGGGKGGGRGFTRPLQLSPELASLMGSEVLPRHEVVKKVWAMIKERNLYDPKNKQFAICDADLLKVIGVKRFRTFGMMKYLQPHFIG</sequence>
<name>A0A336KAK9_CULSO</name>
<accession>A0A336KAK9</accession>
<feature type="compositionally biased region" description="Acidic residues" evidence="1">
    <location>
        <begin position="60"/>
        <end position="75"/>
    </location>
</feature>
<dbReference type="OMA" id="KVWQYIR"/>
<dbReference type="SUPFAM" id="SSF109715">
    <property type="entry name" value="DEK C-terminal domain"/>
    <property type="match status" value="1"/>
</dbReference>
<feature type="compositionally biased region" description="Gly residues" evidence="1">
    <location>
        <begin position="145"/>
        <end position="154"/>
    </location>
</feature>
<feature type="domain" description="DEK-C" evidence="3">
    <location>
        <begin position="2"/>
        <end position="57"/>
    </location>
</feature>
<dbReference type="Pfam" id="PF08766">
    <property type="entry name" value="DEK_C"/>
    <property type="match status" value="1"/>
</dbReference>
<proteinExistence type="predicted"/>
<dbReference type="InterPro" id="IPR014876">
    <property type="entry name" value="DEK_C"/>
</dbReference>
<evidence type="ECO:0000259" key="3">
    <source>
        <dbReference type="PROSITE" id="PS51998"/>
    </source>
</evidence>
<reference evidence="4" key="1">
    <citation type="submission" date="2018-04" db="EMBL/GenBank/DDBJ databases">
        <authorList>
            <person name="Go L.Y."/>
            <person name="Mitchell J.A."/>
        </authorList>
    </citation>
    <scope>NUCLEOTIDE SEQUENCE</scope>
    <source>
        <tissue evidence="4">Whole organism</tissue>
    </source>
</reference>
<dbReference type="Gene3D" id="1.10.245.10">
    <property type="entry name" value="SWIB/MDM2 domain"/>
    <property type="match status" value="1"/>
</dbReference>
<dbReference type="AlphaFoldDB" id="A0A336KAK9"/>
<dbReference type="InterPro" id="IPR019835">
    <property type="entry name" value="SWIB_domain"/>
</dbReference>
<evidence type="ECO:0000256" key="1">
    <source>
        <dbReference type="SAM" id="MobiDB-lite"/>
    </source>
</evidence>
<gene>
    <name evidence="4" type="primary">CSON000755</name>
</gene>
<dbReference type="PANTHER" id="PTHR13844">
    <property type="entry name" value="SWI/SNF-RELATED MATRIX-ASSOCIATED ACTIN-DEPENDENT REGULATOR OF CHROMATIN SUBFAMILY D"/>
    <property type="match status" value="1"/>
</dbReference>
<dbReference type="PROSITE" id="PS51998">
    <property type="entry name" value="DEK_C"/>
    <property type="match status" value="1"/>
</dbReference>
<dbReference type="InterPro" id="IPR036885">
    <property type="entry name" value="SWIB_MDM2_dom_sf"/>
</dbReference>
<dbReference type="InterPro" id="IPR003121">
    <property type="entry name" value="SWIB_MDM2_domain"/>
</dbReference>
<dbReference type="SMART" id="SM00151">
    <property type="entry name" value="SWIB"/>
    <property type="match status" value="1"/>
</dbReference>
<reference evidence="5" key="2">
    <citation type="submission" date="2018-07" db="EMBL/GenBank/DDBJ databases">
        <authorList>
            <person name="Quirk P.G."/>
            <person name="Krulwich T.A."/>
        </authorList>
    </citation>
    <scope>NUCLEOTIDE SEQUENCE</scope>
</reference>